<organism evidence="8 9">
    <name type="scientific">Microbacterium pumilum</name>
    <dbReference type="NCBI Taxonomy" id="344165"/>
    <lineage>
        <taxon>Bacteria</taxon>
        <taxon>Bacillati</taxon>
        <taxon>Actinomycetota</taxon>
        <taxon>Actinomycetes</taxon>
        <taxon>Micrococcales</taxon>
        <taxon>Microbacteriaceae</taxon>
        <taxon>Microbacterium</taxon>
    </lineage>
</organism>
<dbReference type="PANTHER" id="PTHR43741:SF4">
    <property type="entry name" value="FMN-DEPENDENT NADH:QUINONE OXIDOREDUCTASE"/>
    <property type="match status" value="1"/>
</dbReference>
<comment type="caution">
    <text evidence="6">Lacks conserved residue(s) required for the propagation of feature annotation.</text>
</comment>
<dbReference type="InterPro" id="IPR029039">
    <property type="entry name" value="Flavoprotein-like_sf"/>
</dbReference>
<protein>
    <recommendedName>
        <fullName evidence="6">FMN dependent NADH:quinone oxidoreductase</fullName>
        <ecNumber evidence="6">1.6.5.-</ecNumber>
    </recommendedName>
    <alternativeName>
        <fullName evidence="6">Azo-dye reductase</fullName>
    </alternativeName>
    <alternativeName>
        <fullName evidence="6">FMN-dependent NADH-azo compound oxidoreductase</fullName>
    </alternativeName>
    <alternativeName>
        <fullName evidence="6">FMN-dependent NADH-azoreductase</fullName>
        <ecNumber evidence="6">1.7.1.17</ecNumber>
    </alternativeName>
</protein>
<dbReference type="HAMAP" id="MF_01216">
    <property type="entry name" value="Azoreductase_type1"/>
    <property type="match status" value="1"/>
</dbReference>
<comment type="catalytic activity">
    <reaction evidence="5">
        <text>N,N-dimethyl-1,4-phenylenediamine + anthranilate + 2 NAD(+) = 2-(4-dimethylaminophenyl)diazenylbenzoate + 2 NADH + 2 H(+)</text>
        <dbReference type="Rhea" id="RHEA:55872"/>
        <dbReference type="ChEBI" id="CHEBI:15378"/>
        <dbReference type="ChEBI" id="CHEBI:15783"/>
        <dbReference type="ChEBI" id="CHEBI:16567"/>
        <dbReference type="ChEBI" id="CHEBI:57540"/>
        <dbReference type="ChEBI" id="CHEBI:57945"/>
        <dbReference type="ChEBI" id="CHEBI:71579"/>
        <dbReference type="EC" id="1.7.1.17"/>
    </reaction>
    <physiologicalReaction direction="right-to-left" evidence="5">
        <dbReference type="Rhea" id="RHEA:55874"/>
    </physiologicalReaction>
</comment>
<dbReference type="Proteomes" id="UP001500326">
    <property type="component" value="Unassembled WGS sequence"/>
</dbReference>
<evidence type="ECO:0000256" key="1">
    <source>
        <dbReference type="ARBA" id="ARBA00022630"/>
    </source>
</evidence>
<comment type="function">
    <text evidence="6">Also exhibits azoreductase activity. Catalyzes the reductive cleavage of the azo bond in aromatic azo compounds to the corresponding amines.</text>
</comment>
<evidence type="ECO:0000313" key="8">
    <source>
        <dbReference type="EMBL" id="GAA1980375.1"/>
    </source>
</evidence>
<comment type="cofactor">
    <cofactor evidence="6">
        <name>FMN</name>
        <dbReference type="ChEBI" id="CHEBI:58210"/>
    </cofactor>
    <text evidence="6">Binds 1 FMN per subunit.</text>
</comment>
<keyword evidence="3 6" id="KW-0560">Oxidoreductase</keyword>
<name>A0ABN2S4Q0_9MICO</name>
<feature type="binding site" evidence="6">
    <location>
        <position position="10"/>
    </location>
    <ligand>
        <name>FMN</name>
        <dbReference type="ChEBI" id="CHEBI:58210"/>
    </ligand>
</feature>
<dbReference type="InterPro" id="IPR023048">
    <property type="entry name" value="NADH:quinone_OxRdtase_FMN_depd"/>
</dbReference>
<evidence type="ECO:0000313" key="9">
    <source>
        <dbReference type="Proteomes" id="UP001500326"/>
    </source>
</evidence>
<feature type="domain" description="Flavodoxin-like fold" evidence="7">
    <location>
        <begin position="4"/>
        <end position="200"/>
    </location>
</feature>
<dbReference type="RefSeq" id="WP_344059531.1">
    <property type="nucleotide sequence ID" value="NZ_BAAAOH010000001.1"/>
</dbReference>
<comment type="similarity">
    <text evidence="6">Belongs to the azoreductase type 1 family.</text>
</comment>
<dbReference type="EMBL" id="BAAAOH010000001">
    <property type="protein sequence ID" value="GAA1980375.1"/>
    <property type="molecule type" value="Genomic_DNA"/>
</dbReference>
<keyword evidence="4 6" id="KW-0520">NAD</keyword>
<gene>
    <name evidence="6" type="primary">azoR</name>
    <name evidence="8" type="ORF">GCM10009777_12280</name>
</gene>
<evidence type="ECO:0000256" key="2">
    <source>
        <dbReference type="ARBA" id="ARBA00022643"/>
    </source>
</evidence>
<dbReference type="InterPro" id="IPR003680">
    <property type="entry name" value="Flavodoxin_fold"/>
</dbReference>
<comment type="function">
    <text evidence="6">Quinone reductase that provides resistance to thiol-specific stress caused by electrophilic quinones.</text>
</comment>
<evidence type="ECO:0000256" key="6">
    <source>
        <dbReference type="HAMAP-Rule" id="MF_01216"/>
    </source>
</evidence>
<keyword evidence="9" id="KW-1185">Reference proteome</keyword>
<dbReference type="InterPro" id="IPR050104">
    <property type="entry name" value="FMN-dep_NADH:Q_OxRdtase_AzoR1"/>
</dbReference>
<dbReference type="PANTHER" id="PTHR43741">
    <property type="entry name" value="FMN-DEPENDENT NADH-AZOREDUCTASE 1"/>
    <property type="match status" value="1"/>
</dbReference>
<comment type="catalytic activity">
    <reaction evidence="6">
        <text>2 a quinone + NADH + H(+) = 2 a 1,4-benzosemiquinone + NAD(+)</text>
        <dbReference type="Rhea" id="RHEA:65952"/>
        <dbReference type="ChEBI" id="CHEBI:15378"/>
        <dbReference type="ChEBI" id="CHEBI:57540"/>
        <dbReference type="ChEBI" id="CHEBI:57945"/>
        <dbReference type="ChEBI" id="CHEBI:132124"/>
        <dbReference type="ChEBI" id="CHEBI:134225"/>
    </reaction>
</comment>
<dbReference type="EC" id="1.7.1.17" evidence="6"/>
<evidence type="ECO:0000259" key="7">
    <source>
        <dbReference type="Pfam" id="PF02525"/>
    </source>
</evidence>
<dbReference type="Gene3D" id="3.40.50.360">
    <property type="match status" value="1"/>
</dbReference>
<comment type="caution">
    <text evidence="8">The sequence shown here is derived from an EMBL/GenBank/DDBJ whole genome shotgun (WGS) entry which is preliminary data.</text>
</comment>
<proteinExistence type="inferred from homology"/>
<evidence type="ECO:0000256" key="5">
    <source>
        <dbReference type="ARBA" id="ARBA00048542"/>
    </source>
</evidence>
<reference evidence="8 9" key="1">
    <citation type="journal article" date="2019" name="Int. J. Syst. Evol. Microbiol.">
        <title>The Global Catalogue of Microorganisms (GCM) 10K type strain sequencing project: providing services to taxonomists for standard genome sequencing and annotation.</title>
        <authorList>
            <consortium name="The Broad Institute Genomics Platform"/>
            <consortium name="The Broad Institute Genome Sequencing Center for Infectious Disease"/>
            <person name="Wu L."/>
            <person name="Ma J."/>
        </authorList>
    </citation>
    <scope>NUCLEOTIDE SEQUENCE [LARGE SCALE GENOMIC DNA]</scope>
    <source>
        <strain evidence="8 9">JCM 14902</strain>
    </source>
</reference>
<evidence type="ECO:0000256" key="3">
    <source>
        <dbReference type="ARBA" id="ARBA00023002"/>
    </source>
</evidence>
<comment type="subunit">
    <text evidence="6">Homodimer.</text>
</comment>
<sequence length="209" mass="22475">MPILLQIDSSADASTSRTRALTAAVAAAWRGRGVDYEVVVRDLHADQLPHLRTPAQHWPRRLREGASIPDDLEELQRSVLDELLSADAVVIGAPMYNYSMPSTLKAWVDLIHVPGVTASFDEPSQPLAGRPAVIATARGAAYDPGTRTEGWDHVVPPLQLVLGEGLGMTVHVVATSRTLAERVPDLGARRAAEELEAALAEARRLGSTI</sequence>
<dbReference type="Pfam" id="PF02525">
    <property type="entry name" value="Flavodoxin_2"/>
    <property type="match status" value="1"/>
</dbReference>
<evidence type="ECO:0000256" key="4">
    <source>
        <dbReference type="ARBA" id="ARBA00023027"/>
    </source>
</evidence>
<dbReference type="SUPFAM" id="SSF52218">
    <property type="entry name" value="Flavoproteins"/>
    <property type="match status" value="1"/>
</dbReference>
<keyword evidence="1 6" id="KW-0285">Flavoprotein</keyword>
<keyword evidence="2 6" id="KW-0288">FMN</keyword>
<dbReference type="EC" id="1.6.5.-" evidence="6"/>
<accession>A0ABN2S4Q0</accession>